<feature type="region of interest" description="Disordered" evidence="1">
    <location>
        <begin position="307"/>
        <end position="378"/>
    </location>
</feature>
<feature type="compositionally biased region" description="Acidic residues" evidence="1">
    <location>
        <begin position="195"/>
        <end position="207"/>
    </location>
</feature>
<dbReference type="GeneID" id="36338274"/>
<protein>
    <submittedName>
        <fullName evidence="3 7">Expressed conserved protein</fullName>
    </submittedName>
</protein>
<evidence type="ECO:0000313" key="6">
    <source>
        <dbReference type="Proteomes" id="UP000492820"/>
    </source>
</evidence>
<reference evidence="4 5" key="1">
    <citation type="journal article" date="2013" name="Nat. Genet.">
        <title>The genome of the hydatid tapeworm Echinococcus granulosus.</title>
        <authorList>
            <person name="Zheng H."/>
            <person name="Zhang W."/>
            <person name="Zhang L."/>
            <person name="Zhang Z."/>
            <person name="Li J."/>
            <person name="Lu G."/>
            <person name="Zhu Y."/>
            <person name="Wang Y."/>
            <person name="Huang Y."/>
            <person name="Liu J."/>
            <person name="Kang H."/>
            <person name="Chen J."/>
            <person name="Wang L."/>
            <person name="Chen A."/>
            <person name="Yu S."/>
            <person name="Gao Z."/>
            <person name="Jin L."/>
            <person name="Gu W."/>
            <person name="Wang Z."/>
            <person name="Zhao L."/>
            <person name="Shi B."/>
            <person name="Wen H."/>
            <person name="Lin R."/>
            <person name="Jones M.K."/>
            <person name="Brejova B."/>
            <person name="Vinar T."/>
            <person name="Zhao G."/>
            <person name="McManus D.P."/>
            <person name="Chen Z."/>
            <person name="Zhou Y."/>
            <person name="Wang S."/>
        </authorList>
    </citation>
    <scope>NUCLEOTIDE SEQUENCE [LARGE SCALE GENOMIC DNA]</scope>
</reference>
<dbReference type="OrthoDB" id="6280448at2759"/>
<keyword evidence="5" id="KW-1185">Reference proteome</keyword>
<evidence type="ECO:0000256" key="1">
    <source>
        <dbReference type="SAM" id="MobiDB-lite"/>
    </source>
</evidence>
<feature type="compositionally biased region" description="Basic and acidic residues" evidence="1">
    <location>
        <begin position="126"/>
        <end position="137"/>
    </location>
</feature>
<dbReference type="STRING" id="6210.U6IYY3"/>
<keyword evidence="2" id="KW-0732">Signal</keyword>
<dbReference type="RefSeq" id="XP_024353623.1">
    <property type="nucleotide sequence ID" value="XM_024491808.1"/>
</dbReference>
<feature type="compositionally biased region" description="Basic and acidic residues" evidence="1">
    <location>
        <begin position="185"/>
        <end position="194"/>
    </location>
</feature>
<organism evidence="4 5">
    <name type="scientific">Echinococcus granulosus</name>
    <name type="common">Hydatid tapeworm</name>
    <dbReference type="NCBI Taxonomy" id="6210"/>
    <lineage>
        <taxon>Eukaryota</taxon>
        <taxon>Metazoa</taxon>
        <taxon>Spiralia</taxon>
        <taxon>Lophotrochozoa</taxon>
        <taxon>Platyhelminthes</taxon>
        <taxon>Cestoda</taxon>
        <taxon>Eucestoda</taxon>
        <taxon>Cyclophyllidea</taxon>
        <taxon>Taeniidae</taxon>
        <taxon>Echinococcus</taxon>
        <taxon>Echinococcus granulosus group</taxon>
    </lineage>
</organism>
<dbReference type="Proteomes" id="UP000492820">
    <property type="component" value="Unassembled WGS sequence"/>
</dbReference>
<feature type="compositionally biased region" description="Acidic residues" evidence="1">
    <location>
        <begin position="169"/>
        <end position="184"/>
    </location>
</feature>
<dbReference type="AlphaFoldDB" id="U6IYY3"/>
<evidence type="ECO:0000256" key="2">
    <source>
        <dbReference type="SAM" id="SignalP"/>
    </source>
</evidence>
<sequence length="378" mass="43031">MKFCILCLLVVAATAARPYKYRGQEYKPTRRFSEKYFPVYFKTPDGGRNAEGEFLNSRKLQESSRPAVQQEATVGKVVYGRVSKGVQKEKEEVNPVEYPKPVDEQPSVKVSEEESKLEYPYEEDYDAKSAEEPHKDTGEEEAAYDEDHDSESDEEDEGEYDKYEPKYYDEDEATEEEEEEDEEDKYGYEKGYKDDEGDGEEYEEEYEIEHSSEVGDEKEEEGSEKVHEEPISVEIEKNIQTTSLKEADRIFSFPGCSNITCSKTGFDGYGCSDSKCKFLCSKTECYEYPDGPATTEENAELEEVVMEKEVEEVEEEEDVAEEEEEEETASEVTTTTITTTAPEPETPPSRKEARKRRGGSGKREGRGGKGKNGRGSKL</sequence>
<feature type="chain" id="PRO_5011952787" evidence="2">
    <location>
        <begin position="16"/>
        <end position="378"/>
    </location>
</feature>
<dbReference type="EMBL" id="APAU02000012">
    <property type="protein sequence ID" value="EUB62427.1"/>
    <property type="molecule type" value="Genomic_DNA"/>
</dbReference>
<dbReference type="CTD" id="36338274"/>
<proteinExistence type="predicted"/>
<reference evidence="7" key="4">
    <citation type="submission" date="2020-10" db="UniProtKB">
        <authorList>
            <consortium name="WormBaseParasite"/>
        </authorList>
    </citation>
    <scope>IDENTIFICATION</scope>
</reference>
<dbReference type="WBParaSite" id="EgrG_000972900">
    <property type="protein sequence ID" value="EgrG_000972900"/>
    <property type="gene ID" value="EgrG_000972900"/>
</dbReference>
<dbReference type="EMBL" id="LK028577">
    <property type="protein sequence ID" value="CDS17009.1"/>
    <property type="molecule type" value="Genomic_DNA"/>
</dbReference>
<feature type="compositionally biased region" description="Acidic residues" evidence="1">
    <location>
        <begin position="307"/>
        <end position="329"/>
    </location>
</feature>
<dbReference type="KEGG" id="egl:EGR_02559"/>
<dbReference type="Proteomes" id="UP000019149">
    <property type="component" value="Unassembled WGS sequence"/>
</dbReference>
<feature type="compositionally biased region" description="Acidic residues" evidence="1">
    <location>
        <begin position="138"/>
        <end position="159"/>
    </location>
</feature>
<accession>U6IYY3</accession>
<reference evidence="3 6" key="2">
    <citation type="journal article" date="2013" name="Nature">
        <title>The genomes of four tapeworm species reveal adaptations to parasitism.</title>
        <authorList>
            <person name="Tsai I.J."/>
            <person name="Zarowiecki M."/>
            <person name="Holroyd N."/>
            <person name="Garciarrubio A."/>
            <person name="Sanchez-Flores A."/>
            <person name="Brooks K.L."/>
            <person name="Tracey A."/>
            <person name="Bobes R.J."/>
            <person name="Fragoso G."/>
            <person name="Sciutto E."/>
            <person name="Aslett M."/>
            <person name="Beasley H."/>
            <person name="Bennett H.M."/>
            <person name="Cai J."/>
            <person name="Camicia F."/>
            <person name="Clark R."/>
            <person name="Cucher M."/>
            <person name="De Silva N."/>
            <person name="Day T.A."/>
            <person name="Deplazes P."/>
            <person name="Estrada K."/>
            <person name="Fernandez C."/>
            <person name="Holland P.W."/>
            <person name="Hou J."/>
            <person name="Hu S."/>
            <person name="Huckvale T."/>
            <person name="Hung S.S."/>
            <person name="Kamenetzky L."/>
            <person name="Keane J.A."/>
            <person name="Kiss F."/>
            <person name="Koziol U."/>
            <person name="Lambert O."/>
            <person name="Liu K."/>
            <person name="Luo X."/>
            <person name="Luo Y."/>
            <person name="Macchiaroli N."/>
            <person name="Nichol S."/>
            <person name="Paps J."/>
            <person name="Parkinson J."/>
            <person name="Pouchkina-Stantcheva N."/>
            <person name="Riddiford N."/>
            <person name="Rosenzvit M."/>
            <person name="Salinas G."/>
            <person name="Wasmuth J.D."/>
            <person name="Zamanian M."/>
            <person name="Zheng Y."/>
            <person name="Cai X."/>
            <person name="Soberon X."/>
            <person name="Olson P.D."/>
            <person name="Laclette J.P."/>
            <person name="Brehm K."/>
            <person name="Berriman M."/>
            <person name="Garciarrubio A."/>
            <person name="Bobes R.J."/>
            <person name="Fragoso G."/>
            <person name="Sanchez-Flores A."/>
            <person name="Estrada K."/>
            <person name="Cevallos M.A."/>
            <person name="Morett E."/>
            <person name="Gonzalez V."/>
            <person name="Portillo T."/>
            <person name="Ochoa-Leyva A."/>
            <person name="Jose M.V."/>
            <person name="Sciutto E."/>
            <person name="Landa A."/>
            <person name="Jimenez L."/>
            <person name="Valdes V."/>
            <person name="Carrero J.C."/>
            <person name="Larralde C."/>
            <person name="Morales-Montor J."/>
            <person name="Limon-Lason J."/>
            <person name="Soberon X."/>
            <person name="Laclette J.P."/>
        </authorList>
    </citation>
    <scope>NUCLEOTIDE SEQUENCE [LARGE SCALE GENOMIC DNA]</scope>
</reference>
<evidence type="ECO:0000313" key="7">
    <source>
        <dbReference type="WBParaSite" id="EgrG_000972900"/>
    </source>
</evidence>
<evidence type="ECO:0000313" key="3">
    <source>
        <dbReference type="EMBL" id="CDS17009.1"/>
    </source>
</evidence>
<reference evidence="3" key="3">
    <citation type="submission" date="2014-06" db="EMBL/GenBank/DDBJ databases">
        <authorList>
            <person name="Aslett M."/>
        </authorList>
    </citation>
    <scope>NUCLEOTIDE SEQUENCE</scope>
</reference>
<feature type="compositionally biased region" description="Low complexity" evidence="1">
    <location>
        <begin position="330"/>
        <end position="343"/>
    </location>
</feature>
<feature type="compositionally biased region" description="Basic and acidic residues" evidence="1">
    <location>
        <begin position="110"/>
        <end position="119"/>
    </location>
</feature>
<feature type="compositionally biased region" description="Basic residues" evidence="1">
    <location>
        <begin position="368"/>
        <end position="378"/>
    </location>
</feature>
<gene>
    <name evidence="4 7" type="ORF">EGR_02559</name>
    <name evidence="3" type="ORF">EgrG_000972900</name>
</gene>
<evidence type="ECO:0000313" key="4">
    <source>
        <dbReference type="EMBL" id="EUB62427.1"/>
    </source>
</evidence>
<evidence type="ECO:0000313" key="5">
    <source>
        <dbReference type="Proteomes" id="UP000019149"/>
    </source>
</evidence>
<dbReference type="OMA" id="KTECYEY"/>
<name>U6IYY3_ECHGR</name>
<feature type="region of interest" description="Disordered" evidence="1">
    <location>
        <begin position="88"/>
        <end position="230"/>
    </location>
</feature>
<feature type="signal peptide" evidence="2">
    <location>
        <begin position="1"/>
        <end position="15"/>
    </location>
</feature>